<protein>
    <submittedName>
        <fullName evidence="1">Uncharacterized conserved protein</fullName>
    </submittedName>
</protein>
<organism evidence="1 2">
    <name type="scientific">Streptomyces griseus</name>
    <dbReference type="NCBI Taxonomy" id="1911"/>
    <lineage>
        <taxon>Bacteria</taxon>
        <taxon>Bacillati</taxon>
        <taxon>Actinomycetota</taxon>
        <taxon>Actinomycetes</taxon>
        <taxon>Kitasatosporales</taxon>
        <taxon>Streptomycetaceae</taxon>
        <taxon>Streptomyces</taxon>
    </lineage>
</organism>
<evidence type="ECO:0000313" key="2">
    <source>
        <dbReference type="Proteomes" id="UP000254150"/>
    </source>
</evidence>
<dbReference type="RefSeq" id="WP_206432879.1">
    <property type="nucleotide sequence ID" value="NZ_UHID01000005.1"/>
</dbReference>
<name>A0A380NBI4_STRGR</name>
<proteinExistence type="predicted"/>
<sequence>MTLALEHASTTGTSHLLTSQLLDRLAQRITADHPDIDTPLARRAVVQAAAFVAASGRIPGQALAPSPLVDIAWHTFILHTVDYAAFCERIVGRFVHHVPTDDEATVPGGSAETRARTLAAITMAGYTIDHGLWPEAAAECSQCHAGCSDSPNTGKK</sequence>
<dbReference type="AlphaFoldDB" id="A0A380NBI4"/>
<evidence type="ECO:0000313" key="1">
    <source>
        <dbReference type="EMBL" id="SUP35301.1"/>
    </source>
</evidence>
<dbReference type="Proteomes" id="UP000254150">
    <property type="component" value="Unassembled WGS sequence"/>
</dbReference>
<gene>
    <name evidence="1" type="ORF">NCTC7807_01956</name>
</gene>
<dbReference type="EMBL" id="UHID01000005">
    <property type="protein sequence ID" value="SUP35301.1"/>
    <property type="molecule type" value="Genomic_DNA"/>
</dbReference>
<accession>A0A380NBI4</accession>
<reference evidence="1 2" key="1">
    <citation type="submission" date="2018-06" db="EMBL/GenBank/DDBJ databases">
        <authorList>
            <consortium name="Pathogen Informatics"/>
            <person name="Doyle S."/>
        </authorList>
    </citation>
    <scope>NUCLEOTIDE SEQUENCE [LARGE SCALE GENOMIC DNA]</scope>
    <source>
        <strain evidence="1 2">NCTC7807</strain>
    </source>
</reference>